<evidence type="ECO:0000256" key="2">
    <source>
        <dbReference type="ARBA" id="ARBA00022840"/>
    </source>
</evidence>
<dbReference type="Gene3D" id="3.40.50.300">
    <property type="entry name" value="P-loop containing nucleotide triphosphate hydrolases"/>
    <property type="match status" value="1"/>
</dbReference>
<dbReference type="InterPro" id="IPR003439">
    <property type="entry name" value="ABC_transporter-like_ATP-bd"/>
</dbReference>
<dbReference type="SUPFAM" id="SSF52540">
    <property type="entry name" value="P-loop containing nucleoside triphosphate hydrolases"/>
    <property type="match status" value="1"/>
</dbReference>
<dbReference type="GO" id="GO:0016887">
    <property type="term" value="F:ATP hydrolysis activity"/>
    <property type="evidence" value="ECO:0007669"/>
    <property type="project" value="InterPro"/>
</dbReference>
<dbReference type="InterPro" id="IPR017871">
    <property type="entry name" value="ABC_transporter-like_CS"/>
</dbReference>
<dbReference type="AlphaFoldDB" id="A0A6J7IZR9"/>
<evidence type="ECO:0000313" key="4">
    <source>
        <dbReference type="EMBL" id="CAB4935742.1"/>
    </source>
</evidence>
<dbReference type="InterPro" id="IPR027417">
    <property type="entry name" value="P-loop_NTPase"/>
</dbReference>
<gene>
    <name evidence="4" type="ORF">UFOPK3662_01525</name>
</gene>
<dbReference type="PROSITE" id="PS00211">
    <property type="entry name" value="ABC_TRANSPORTER_1"/>
    <property type="match status" value="1"/>
</dbReference>
<protein>
    <submittedName>
        <fullName evidence="4">Unannotated protein</fullName>
    </submittedName>
</protein>
<evidence type="ECO:0000259" key="3">
    <source>
        <dbReference type="PROSITE" id="PS50893"/>
    </source>
</evidence>
<reference evidence="4" key="1">
    <citation type="submission" date="2020-05" db="EMBL/GenBank/DDBJ databases">
        <authorList>
            <person name="Chiriac C."/>
            <person name="Salcher M."/>
            <person name="Ghai R."/>
            <person name="Kavagutti S V."/>
        </authorList>
    </citation>
    <scope>NUCLEOTIDE SEQUENCE</scope>
</reference>
<dbReference type="PROSITE" id="PS50893">
    <property type="entry name" value="ABC_TRANSPORTER_2"/>
    <property type="match status" value="1"/>
</dbReference>
<dbReference type="PANTHER" id="PTHR24220:SF685">
    <property type="entry name" value="ABC TRANSPORTER RELATED"/>
    <property type="match status" value="1"/>
</dbReference>
<keyword evidence="2" id="KW-0067">ATP-binding</keyword>
<organism evidence="4">
    <name type="scientific">freshwater metagenome</name>
    <dbReference type="NCBI Taxonomy" id="449393"/>
    <lineage>
        <taxon>unclassified sequences</taxon>
        <taxon>metagenomes</taxon>
        <taxon>ecological metagenomes</taxon>
    </lineage>
</organism>
<dbReference type="PANTHER" id="PTHR24220">
    <property type="entry name" value="IMPORT ATP-BINDING PROTEIN"/>
    <property type="match status" value="1"/>
</dbReference>
<dbReference type="InterPro" id="IPR003593">
    <property type="entry name" value="AAA+_ATPase"/>
</dbReference>
<name>A0A6J7IZR9_9ZZZZ</name>
<proteinExistence type="predicted"/>
<dbReference type="GO" id="GO:0005886">
    <property type="term" value="C:plasma membrane"/>
    <property type="evidence" value="ECO:0007669"/>
    <property type="project" value="TreeGrafter"/>
</dbReference>
<evidence type="ECO:0000256" key="1">
    <source>
        <dbReference type="ARBA" id="ARBA00022741"/>
    </source>
</evidence>
<dbReference type="EMBL" id="CAFBMW010000010">
    <property type="protein sequence ID" value="CAB4935742.1"/>
    <property type="molecule type" value="Genomic_DNA"/>
</dbReference>
<keyword evidence="1" id="KW-0547">Nucleotide-binding</keyword>
<dbReference type="SMART" id="SM00382">
    <property type="entry name" value="AAA"/>
    <property type="match status" value="1"/>
</dbReference>
<dbReference type="GO" id="GO:0022857">
    <property type="term" value="F:transmembrane transporter activity"/>
    <property type="evidence" value="ECO:0007669"/>
    <property type="project" value="TreeGrafter"/>
</dbReference>
<dbReference type="InterPro" id="IPR015854">
    <property type="entry name" value="ABC_transpr_LolD-like"/>
</dbReference>
<dbReference type="Pfam" id="PF00005">
    <property type="entry name" value="ABC_tran"/>
    <property type="match status" value="1"/>
</dbReference>
<feature type="domain" description="ABC transporter" evidence="3">
    <location>
        <begin position="4"/>
        <end position="209"/>
    </location>
</feature>
<accession>A0A6J7IZR9</accession>
<dbReference type="GO" id="GO:0005524">
    <property type="term" value="F:ATP binding"/>
    <property type="evidence" value="ECO:0007669"/>
    <property type="project" value="UniProtKB-KW"/>
</dbReference>
<sequence length="210" mass="21487">MSAVEVRGVSHRYGRSTALDGVSLDVGAGELLALAGPSGSGKSSLVHLVAGLDAVQAGSVTVLDRCPASIRDWTLLSVVPQQHGLLRGLSVAENVRLPVSRRRRAAPDRAGAEGAMEVLGVAAMADRLVEALSLGEQQRVAVARALAGDPRVLVLDEPSSHQDEGHLEVVVGALRAAAAAGTAVLVATHDPTLLAAADRTVRLADGRVTG</sequence>